<dbReference type="PATRIC" id="fig|2064.6.peg.1811"/>
<feature type="transmembrane region" description="Helical" evidence="8">
    <location>
        <begin position="52"/>
        <end position="82"/>
    </location>
</feature>
<proteinExistence type="inferred from homology"/>
<evidence type="ECO:0000256" key="1">
    <source>
        <dbReference type="ARBA" id="ARBA00004651"/>
    </source>
</evidence>
<evidence type="ECO:0000256" key="7">
    <source>
        <dbReference type="ARBA" id="ARBA00023136"/>
    </source>
</evidence>
<feature type="transmembrane region" description="Helical" evidence="8">
    <location>
        <begin position="206"/>
        <end position="223"/>
    </location>
</feature>
<evidence type="ECO:0000256" key="2">
    <source>
        <dbReference type="ARBA" id="ARBA00010735"/>
    </source>
</evidence>
<dbReference type="EMBL" id="JXZB01000002">
    <property type="protein sequence ID" value="KIQ65859.1"/>
    <property type="molecule type" value="Genomic_DNA"/>
</dbReference>
<dbReference type="GO" id="GO:0005886">
    <property type="term" value="C:plasma membrane"/>
    <property type="evidence" value="ECO:0007669"/>
    <property type="project" value="UniProtKB-SubCell"/>
</dbReference>
<dbReference type="PANTHER" id="PTHR34979">
    <property type="entry name" value="INNER MEMBRANE PROTEIN YGAZ"/>
    <property type="match status" value="1"/>
</dbReference>
<organism evidence="9 10">
    <name type="scientific">Kitasatospora griseola</name>
    <name type="common">Streptomyces griseolosporeus</name>
    <dbReference type="NCBI Taxonomy" id="2064"/>
    <lineage>
        <taxon>Bacteria</taxon>
        <taxon>Bacillati</taxon>
        <taxon>Actinomycetota</taxon>
        <taxon>Actinomycetes</taxon>
        <taxon>Kitasatosporales</taxon>
        <taxon>Streptomycetaceae</taxon>
        <taxon>Kitasatospora</taxon>
    </lineage>
</organism>
<protein>
    <submittedName>
        <fullName evidence="9">Branched-chain amino acid ABC transporter permease</fullName>
    </submittedName>
</protein>
<name>A0A0D0PTG2_KITGR</name>
<dbReference type="STRING" id="2064.TR51_08500"/>
<evidence type="ECO:0000256" key="3">
    <source>
        <dbReference type="ARBA" id="ARBA00022448"/>
    </source>
</evidence>
<comment type="subcellular location">
    <subcellularLocation>
        <location evidence="1">Cell membrane</location>
        <topology evidence="1">Multi-pass membrane protein</topology>
    </subcellularLocation>
</comment>
<sequence length="228" mass="23993">MSTDVEDPPAVRSAAADTLGVGLGLYPLGVAFGVLLVQSGFAWWWAPVFSSLIYAGSLEFLAIGLLLAVTPLASVAVTTFLVNFRHVFYGLSFPLHRVRGRAAKAYSVYALTDEAYALAAARPHLTGRRIVAIQAFCQAYWVLGGVTGALLGAALPGTVRGLDFALTALFAVLAVDGRRATRDVPGPILALLSALAALLVAKGQLLVVALGLYVAVLTVRYLLRGRRA</sequence>
<keyword evidence="5 8" id="KW-0812">Transmembrane</keyword>
<feature type="transmembrane region" description="Helical" evidence="8">
    <location>
        <begin position="131"/>
        <end position="155"/>
    </location>
</feature>
<evidence type="ECO:0000256" key="4">
    <source>
        <dbReference type="ARBA" id="ARBA00022475"/>
    </source>
</evidence>
<reference evidence="9 10" key="1">
    <citation type="submission" date="2015-02" db="EMBL/GenBank/DDBJ databases">
        <title>Draft genome sequence of Kitasatospora griseola MF730-N6, a bafilomycin, terpentecin and satosporin producer.</title>
        <authorList>
            <person name="Arens J.C."/>
            <person name="Haltli B."/>
            <person name="Kerr R.G."/>
        </authorList>
    </citation>
    <scope>NUCLEOTIDE SEQUENCE [LARGE SCALE GENOMIC DNA]</scope>
    <source>
        <strain evidence="9 10">MF730-N6</strain>
    </source>
</reference>
<keyword evidence="4" id="KW-1003">Cell membrane</keyword>
<evidence type="ECO:0000313" key="10">
    <source>
        <dbReference type="Proteomes" id="UP000032066"/>
    </source>
</evidence>
<keyword evidence="10" id="KW-1185">Reference proteome</keyword>
<evidence type="ECO:0000256" key="6">
    <source>
        <dbReference type="ARBA" id="ARBA00022989"/>
    </source>
</evidence>
<dbReference type="GO" id="GO:1903785">
    <property type="term" value="P:L-valine transmembrane transport"/>
    <property type="evidence" value="ECO:0007669"/>
    <property type="project" value="TreeGrafter"/>
</dbReference>
<evidence type="ECO:0000256" key="8">
    <source>
        <dbReference type="SAM" id="Phobius"/>
    </source>
</evidence>
<comment type="similarity">
    <text evidence="2">Belongs to the AzlC family.</text>
</comment>
<evidence type="ECO:0000313" key="9">
    <source>
        <dbReference type="EMBL" id="KIQ65859.1"/>
    </source>
</evidence>
<dbReference type="InterPro" id="IPR011606">
    <property type="entry name" value="Brnchd-chn_aa_trnsp_permease"/>
</dbReference>
<feature type="transmembrane region" description="Helical" evidence="8">
    <location>
        <begin position="21"/>
        <end position="46"/>
    </location>
</feature>
<evidence type="ECO:0000256" key="5">
    <source>
        <dbReference type="ARBA" id="ARBA00022692"/>
    </source>
</evidence>
<dbReference type="PANTHER" id="PTHR34979:SF1">
    <property type="entry name" value="INNER MEMBRANE PROTEIN YGAZ"/>
    <property type="match status" value="1"/>
</dbReference>
<dbReference type="Proteomes" id="UP000032066">
    <property type="component" value="Unassembled WGS sequence"/>
</dbReference>
<gene>
    <name evidence="9" type="ORF">TR51_08500</name>
</gene>
<comment type="caution">
    <text evidence="9">The sequence shown here is derived from an EMBL/GenBank/DDBJ whole genome shotgun (WGS) entry which is preliminary data.</text>
</comment>
<keyword evidence="7 8" id="KW-0472">Membrane</keyword>
<keyword evidence="6 8" id="KW-1133">Transmembrane helix</keyword>
<dbReference type="Pfam" id="PF03591">
    <property type="entry name" value="AzlC"/>
    <property type="match status" value="1"/>
</dbReference>
<dbReference type="OrthoDB" id="3181706at2"/>
<accession>A0A0D0PTG2</accession>
<keyword evidence="3" id="KW-0813">Transport</keyword>
<dbReference type="AlphaFoldDB" id="A0A0D0PTG2"/>